<feature type="compositionally biased region" description="Polar residues" evidence="1">
    <location>
        <begin position="53"/>
        <end position="65"/>
    </location>
</feature>
<dbReference type="RefSeq" id="WP_340348738.1">
    <property type="nucleotide sequence ID" value="NZ_JBBKZT010000072.1"/>
</dbReference>
<comment type="caution">
    <text evidence="2">The sequence shown here is derived from an EMBL/GenBank/DDBJ whole genome shotgun (WGS) entry which is preliminary data.</text>
</comment>
<evidence type="ECO:0000313" key="2">
    <source>
        <dbReference type="EMBL" id="MEJ8852800.1"/>
    </source>
</evidence>
<evidence type="ECO:0000313" key="3">
    <source>
        <dbReference type="Proteomes" id="UP001385892"/>
    </source>
</evidence>
<organism evidence="2 3">
    <name type="scientific">Variovorax rhizosphaerae</name>
    <dbReference type="NCBI Taxonomy" id="1836200"/>
    <lineage>
        <taxon>Bacteria</taxon>
        <taxon>Pseudomonadati</taxon>
        <taxon>Pseudomonadota</taxon>
        <taxon>Betaproteobacteria</taxon>
        <taxon>Burkholderiales</taxon>
        <taxon>Comamonadaceae</taxon>
        <taxon>Variovorax</taxon>
    </lineage>
</organism>
<name>A0ABU8X0Z9_9BURK</name>
<dbReference type="Proteomes" id="UP001385892">
    <property type="component" value="Unassembled WGS sequence"/>
</dbReference>
<gene>
    <name evidence="2" type="ORF">WKW82_39855</name>
</gene>
<evidence type="ECO:0000256" key="1">
    <source>
        <dbReference type="SAM" id="MobiDB-lite"/>
    </source>
</evidence>
<feature type="compositionally biased region" description="Polar residues" evidence="1">
    <location>
        <begin position="37"/>
        <end position="46"/>
    </location>
</feature>
<dbReference type="EMBL" id="JBBKZT010000072">
    <property type="protein sequence ID" value="MEJ8852800.1"/>
    <property type="molecule type" value="Genomic_DNA"/>
</dbReference>
<proteinExistence type="predicted"/>
<feature type="region of interest" description="Disordered" evidence="1">
    <location>
        <begin position="37"/>
        <end position="65"/>
    </location>
</feature>
<reference evidence="2 3" key="1">
    <citation type="submission" date="2024-03" db="EMBL/GenBank/DDBJ databases">
        <title>Novel species of the genus Variovorax.</title>
        <authorList>
            <person name="Liu Q."/>
            <person name="Xin Y.-H."/>
        </authorList>
    </citation>
    <scope>NUCLEOTIDE SEQUENCE [LARGE SCALE GENOMIC DNA]</scope>
    <source>
        <strain evidence="2 3">KACC 18900</strain>
    </source>
</reference>
<keyword evidence="3" id="KW-1185">Reference proteome</keyword>
<sequence length="65" mass="7181">MDLIIEDATLIRLPAEGTTTVHVRFKGGKLQTITTVNRRSSAQQVKTQRRVVDSSSTPTSRLPNC</sequence>
<accession>A0ABU8X0Z9</accession>
<protein>
    <submittedName>
        <fullName evidence="2">Uncharacterized protein</fullName>
    </submittedName>
</protein>